<dbReference type="Pfam" id="PF00069">
    <property type="entry name" value="Pkinase"/>
    <property type="match status" value="1"/>
</dbReference>
<dbReference type="PANTHER" id="PTHR24353">
    <property type="entry name" value="CYCLIC NUCLEOTIDE-DEPENDENT PROTEIN KINASE"/>
    <property type="match status" value="1"/>
</dbReference>
<keyword evidence="4" id="KW-0479">Metal-binding</keyword>
<dbReference type="GO" id="GO:0016020">
    <property type="term" value="C:membrane"/>
    <property type="evidence" value="ECO:0007669"/>
    <property type="project" value="UniProtKB-SubCell"/>
</dbReference>
<evidence type="ECO:0000256" key="6">
    <source>
        <dbReference type="ARBA" id="ARBA00022777"/>
    </source>
</evidence>
<reference evidence="15" key="3">
    <citation type="submission" date="2015-02" db="UniProtKB">
        <authorList>
            <consortium name="EnsemblProtists"/>
        </authorList>
    </citation>
    <scope>IDENTIFICATION</scope>
    <source>
        <strain evidence="15">DAOM BR144</strain>
    </source>
</reference>
<protein>
    <submittedName>
        <fullName evidence="15">Uncharacterized protein</fullName>
    </submittedName>
</protein>
<feature type="domain" description="PPM-type phosphatase" evidence="14">
    <location>
        <begin position="60"/>
        <end position="333"/>
    </location>
</feature>
<dbReference type="PROSITE" id="PS01032">
    <property type="entry name" value="PPM_1"/>
    <property type="match status" value="1"/>
</dbReference>
<keyword evidence="8" id="KW-0067">ATP-binding</keyword>
<dbReference type="Gene3D" id="1.10.510.10">
    <property type="entry name" value="Transferase(Phosphotransferase) domain 1"/>
    <property type="match status" value="1"/>
</dbReference>
<dbReference type="PANTHER" id="PTHR24353:SF127">
    <property type="entry name" value="PROTEIN PHOSPHATASE 2C AND CYCLIC NUCLEOTIDE-BINDING_KINASE DOMAIN-CONTAINING PROTEIN"/>
    <property type="match status" value="1"/>
</dbReference>
<dbReference type="GO" id="GO:0004721">
    <property type="term" value="F:phosphoprotein phosphatase activity"/>
    <property type="evidence" value="ECO:0007669"/>
    <property type="project" value="UniProtKB-KW"/>
</dbReference>
<dbReference type="PROSITE" id="PS00889">
    <property type="entry name" value="CNMP_BINDING_2"/>
    <property type="match status" value="1"/>
</dbReference>
<dbReference type="Gene3D" id="3.30.200.20">
    <property type="entry name" value="Phosphorylase Kinase, domain 1"/>
    <property type="match status" value="1"/>
</dbReference>
<dbReference type="InterPro" id="IPR000222">
    <property type="entry name" value="PP2C_BS"/>
</dbReference>
<evidence type="ECO:0000259" key="12">
    <source>
        <dbReference type="PROSITE" id="PS50011"/>
    </source>
</evidence>
<dbReference type="InterPro" id="IPR018490">
    <property type="entry name" value="cNMP-bd_dom_sf"/>
</dbReference>
<dbReference type="STRING" id="431595.K3W8D8"/>
<feature type="domain" description="Cyclic nucleotide-binding" evidence="13">
    <location>
        <begin position="544"/>
        <end position="669"/>
    </location>
</feature>
<evidence type="ECO:0000256" key="2">
    <source>
        <dbReference type="ARBA" id="ARBA00022527"/>
    </source>
</evidence>
<keyword evidence="2" id="KW-0723">Serine/threonine-protein kinase</keyword>
<dbReference type="PRINTS" id="PR00103">
    <property type="entry name" value="CAMPKINASE"/>
</dbReference>
<dbReference type="Pfam" id="PF00027">
    <property type="entry name" value="cNMP_binding"/>
    <property type="match status" value="2"/>
</dbReference>
<dbReference type="SMART" id="SM00100">
    <property type="entry name" value="cNMP"/>
    <property type="match status" value="2"/>
</dbReference>
<dbReference type="CDD" id="cd00038">
    <property type="entry name" value="CAP_ED"/>
    <property type="match status" value="2"/>
</dbReference>
<evidence type="ECO:0000313" key="15">
    <source>
        <dbReference type="EnsemblProtists" id="PYU1_T001229"/>
    </source>
</evidence>
<dbReference type="CDD" id="cd00143">
    <property type="entry name" value="PP2Cc"/>
    <property type="match status" value="1"/>
</dbReference>
<evidence type="ECO:0000256" key="1">
    <source>
        <dbReference type="ARBA" id="ARBA00004170"/>
    </source>
</evidence>
<dbReference type="GO" id="GO:0005524">
    <property type="term" value="F:ATP binding"/>
    <property type="evidence" value="ECO:0007669"/>
    <property type="project" value="UniProtKB-KW"/>
</dbReference>
<dbReference type="InterPro" id="IPR001932">
    <property type="entry name" value="PPM-type_phosphatase-like_dom"/>
</dbReference>
<feature type="region of interest" description="Disordered" evidence="11">
    <location>
        <begin position="1"/>
        <end position="34"/>
    </location>
</feature>
<organism evidence="15 16">
    <name type="scientific">Globisporangium ultimum (strain ATCC 200006 / CBS 805.95 / DAOM BR144)</name>
    <name type="common">Pythium ultimum</name>
    <dbReference type="NCBI Taxonomy" id="431595"/>
    <lineage>
        <taxon>Eukaryota</taxon>
        <taxon>Sar</taxon>
        <taxon>Stramenopiles</taxon>
        <taxon>Oomycota</taxon>
        <taxon>Peronosporomycetes</taxon>
        <taxon>Pythiales</taxon>
        <taxon>Pythiaceae</taxon>
        <taxon>Globisporangium</taxon>
    </lineage>
</organism>
<evidence type="ECO:0000256" key="8">
    <source>
        <dbReference type="ARBA" id="ARBA00022840"/>
    </source>
</evidence>
<feature type="compositionally biased region" description="Basic residues" evidence="11">
    <location>
        <begin position="360"/>
        <end position="370"/>
    </location>
</feature>
<dbReference type="SUPFAM" id="SSF51206">
    <property type="entry name" value="cAMP-binding domain-like"/>
    <property type="match status" value="2"/>
</dbReference>
<dbReference type="EMBL" id="GL376626">
    <property type="status" value="NOT_ANNOTATED_CDS"/>
    <property type="molecule type" value="Genomic_DNA"/>
</dbReference>
<keyword evidence="5" id="KW-0547">Nucleotide-binding</keyword>
<dbReference type="GO" id="GO:0046872">
    <property type="term" value="F:metal ion binding"/>
    <property type="evidence" value="ECO:0007669"/>
    <property type="project" value="UniProtKB-KW"/>
</dbReference>
<evidence type="ECO:0000256" key="10">
    <source>
        <dbReference type="RuleBase" id="RU003465"/>
    </source>
</evidence>
<proteinExistence type="inferred from homology"/>
<dbReference type="SMART" id="SM00220">
    <property type="entry name" value="S_TKc"/>
    <property type="match status" value="1"/>
</dbReference>
<dbReference type="InterPro" id="IPR036457">
    <property type="entry name" value="PPM-type-like_dom_sf"/>
</dbReference>
<keyword evidence="9 10" id="KW-0904">Protein phosphatase</keyword>
<dbReference type="Proteomes" id="UP000019132">
    <property type="component" value="Unassembled WGS sequence"/>
</dbReference>
<feature type="region of interest" description="Disordered" evidence="11">
    <location>
        <begin position="342"/>
        <end position="370"/>
    </location>
</feature>
<evidence type="ECO:0000259" key="14">
    <source>
        <dbReference type="PROSITE" id="PS51746"/>
    </source>
</evidence>
<dbReference type="Gene3D" id="2.60.120.10">
    <property type="entry name" value="Jelly Rolls"/>
    <property type="match status" value="2"/>
</dbReference>
<keyword evidence="16" id="KW-1185">Reference proteome</keyword>
<keyword evidence="7 10" id="KW-0378">Hydrolase</keyword>
<dbReference type="PROSITE" id="PS50042">
    <property type="entry name" value="CNMP_BINDING_3"/>
    <property type="match status" value="2"/>
</dbReference>
<dbReference type="EnsemblProtists" id="PYU1_T001229">
    <property type="protein sequence ID" value="PYU1_T001229"/>
    <property type="gene ID" value="PYU1_G001229"/>
</dbReference>
<dbReference type="GO" id="GO:0004691">
    <property type="term" value="F:cAMP-dependent protein kinase activity"/>
    <property type="evidence" value="ECO:0007669"/>
    <property type="project" value="TreeGrafter"/>
</dbReference>
<evidence type="ECO:0000313" key="16">
    <source>
        <dbReference type="Proteomes" id="UP000019132"/>
    </source>
</evidence>
<feature type="domain" description="Protein kinase" evidence="12">
    <location>
        <begin position="700"/>
        <end position="978"/>
    </location>
</feature>
<keyword evidence="6" id="KW-0418">Kinase</keyword>
<dbReference type="Gene3D" id="3.60.40.10">
    <property type="entry name" value="PPM-type phosphatase domain"/>
    <property type="match status" value="1"/>
</dbReference>
<reference evidence="16" key="2">
    <citation type="submission" date="2010-04" db="EMBL/GenBank/DDBJ databases">
        <authorList>
            <person name="Buell R."/>
            <person name="Hamilton J."/>
            <person name="Hostetler J."/>
        </authorList>
    </citation>
    <scope>NUCLEOTIDE SEQUENCE [LARGE SCALE GENOMIC DNA]</scope>
    <source>
        <strain evidence="16">DAOM:BR144</strain>
    </source>
</reference>
<dbReference type="GO" id="GO:0005952">
    <property type="term" value="C:cAMP-dependent protein kinase complex"/>
    <property type="evidence" value="ECO:0007669"/>
    <property type="project" value="TreeGrafter"/>
</dbReference>
<dbReference type="Pfam" id="PF00481">
    <property type="entry name" value="PP2C"/>
    <property type="match status" value="1"/>
</dbReference>
<dbReference type="InParanoid" id="K3W8D8"/>
<comment type="similarity">
    <text evidence="10">Belongs to the PP2C family.</text>
</comment>
<dbReference type="InterPro" id="IPR018488">
    <property type="entry name" value="cNMP-bd_CS"/>
</dbReference>
<evidence type="ECO:0000256" key="9">
    <source>
        <dbReference type="ARBA" id="ARBA00022912"/>
    </source>
</evidence>
<dbReference type="SUPFAM" id="SSF81606">
    <property type="entry name" value="PP2C-like"/>
    <property type="match status" value="1"/>
</dbReference>
<dbReference type="eggNOG" id="KOG0698">
    <property type="taxonomic scope" value="Eukaryota"/>
</dbReference>
<feature type="domain" description="Cyclic nucleotide-binding" evidence="13">
    <location>
        <begin position="415"/>
        <end position="527"/>
    </location>
</feature>
<accession>K3W8D8</accession>
<dbReference type="OMA" id="VAQYEDP"/>
<dbReference type="PROSITE" id="PS00888">
    <property type="entry name" value="CNMP_BINDING_1"/>
    <property type="match status" value="2"/>
</dbReference>
<dbReference type="InterPro" id="IPR000595">
    <property type="entry name" value="cNMP-bd_dom"/>
</dbReference>
<reference evidence="16" key="1">
    <citation type="journal article" date="2010" name="Genome Biol.">
        <title>Genome sequence of the necrotrophic plant pathogen Pythium ultimum reveals original pathogenicity mechanisms and effector repertoire.</title>
        <authorList>
            <person name="Levesque C.A."/>
            <person name="Brouwer H."/>
            <person name="Cano L."/>
            <person name="Hamilton J.P."/>
            <person name="Holt C."/>
            <person name="Huitema E."/>
            <person name="Raffaele S."/>
            <person name="Robideau G.P."/>
            <person name="Thines M."/>
            <person name="Win J."/>
            <person name="Zerillo M.M."/>
            <person name="Beakes G.W."/>
            <person name="Boore J.L."/>
            <person name="Busam D."/>
            <person name="Dumas B."/>
            <person name="Ferriera S."/>
            <person name="Fuerstenberg S.I."/>
            <person name="Gachon C.M."/>
            <person name="Gaulin E."/>
            <person name="Govers F."/>
            <person name="Grenville-Briggs L."/>
            <person name="Horner N."/>
            <person name="Hostetler J."/>
            <person name="Jiang R.H."/>
            <person name="Johnson J."/>
            <person name="Krajaejun T."/>
            <person name="Lin H."/>
            <person name="Meijer H.J."/>
            <person name="Moore B."/>
            <person name="Morris P."/>
            <person name="Phuntmart V."/>
            <person name="Puiu D."/>
            <person name="Shetty J."/>
            <person name="Stajich J.E."/>
            <person name="Tripathy S."/>
            <person name="Wawra S."/>
            <person name="van West P."/>
            <person name="Whitty B.R."/>
            <person name="Coutinho P.M."/>
            <person name="Henrissat B."/>
            <person name="Martin F."/>
            <person name="Thomas P.D."/>
            <person name="Tyler B.M."/>
            <person name="De Vries R.P."/>
            <person name="Kamoun S."/>
            <person name="Yandell M."/>
            <person name="Tisserat N."/>
            <person name="Buell C.R."/>
        </authorList>
    </citation>
    <scope>NUCLEOTIDE SEQUENCE</scope>
    <source>
        <strain evidence="16">DAOM:BR144</strain>
    </source>
</reference>
<evidence type="ECO:0000256" key="11">
    <source>
        <dbReference type="SAM" id="MobiDB-lite"/>
    </source>
</evidence>
<sequence>MGCGASLVQRQEPAETKVAPALGPGAKSTRSPLTKDQINSRIVCSPKSVKAKITDKLSIQYSYVSQRGYYPDALDKPNQDSFTIIPAFNGDESKMLFGVFDGHGTTGDLCATFVKKECPERLVKILEKKNTSFLEAYSKSFEDTNAKLHASRIDDSLSGTTAISMFIDNDMIHVANVGDSRAVIATMSEGKLVAQPLSVDQTPYRSDERERVRRAANLNDQVDEDGDPPRIWSPYGAFPGTAFTRSIGDEIAETLGVIAVPEITSLQLTEDDRFVVIASDGVFEFLTSQAVVDIVAQYDDPLEACHKVVADSYRLWLTYELRTDDITIICIYFTFTGDGPSKRLPREQSNTRLGQQQLRPVRRGMSKEKRRAQMRKDMAQMVKEEDLAYKVSDHVVPKTPAQLAVLERITKGNWLFRQLTGPQKDDIFAVMERIEVQPGDTIIKQGDPGDKFYLVESGNYQVIVRNDDDDGKESIVHTYMEKDQQENQHASFGELALMHNSPRSSSVVALSSGVLWGIDCRAFRRVFIKAPTSVLVQTLKKVDALKTLTQSQLERLANNLSEVTFQDGDYIINQGDVGNTFYVIQEGAVICTIWEEDSTTKRKTSREVLRLKKNQYFGERALLNDAPRAANVISVGRTKLLQVGRREFEEVLGSLQDMIEADRQQREARHNFETAVKNLIYSPTVRRNSLVLGPLRPQDMKFRCVVQTTDFGCLAVYQGVSEMQRFYTVNVFSLKQVKKDKKADEVSKYLTVHRTIRLDTPLIPEMVTTWKDDRAFYMSFDGVMVTELASLLADEKENRISEKLARVYVAQALLMLECIHNAGFAYRNLSSDSIMVDTKGYLQLHDFRHMKKLPDETRTYTICGTPEYMAPEMVSARGHTASADIWALGILLYEMLNGQTPFAVKEEGLSEKDVTMAVYSKISRHQMDSLEFVRDDLSKSVQDLIRQLLNPVPDARLGGQNIVDINKGGSVIRAHPWFDDVDWVVLASKTSPCEQADAIQKLFDEQLASGTEMPEMERCLGEIEWMENF</sequence>
<dbReference type="InterPro" id="IPR014710">
    <property type="entry name" value="RmlC-like_jellyroll"/>
</dbReference>
<keyword evidence="3" id="KW-0808">Transferase</keyword>
<dbReference type="PROSITE" id="PS50011">
    <property type="entry name" value="PROTEIN_KINASE_DOM"/>
    <property type="match status" value="1"/>
</dbReference>
<evidence type="ECO:0000256" key="4">
    <source>
        <dbReference type="ARBA" id="ARBA00022723"/>
    </source>
</evidence>
<dbReference type="eggNOG" id="KOG0614">
    <property type="taxonomic scope" value="Eukaryota"/>
</dbReference>
<evidence type="ECO:0000256" key="7">
    <source>
        <dbReference type="ARBA" id="ARBA00022801"/>
    </source>
</evidence>
<dbReference type="InterPro" id="IPR000719">
    <property type="entry name" value="Prot_kinase_dom"/>
</dbReference>
<dbReference type="AlphaFoldDB" id="K3W8D8"/>
<feature type="compositionally biased region" description="Polar residues" evidence="11">
    <location>
        <begin position="347"/>
        <end position="358"/>
    </location>
</feature>
<evidence type="ECO:0000256" key="5">
    <source>
        <dbReference type="ARBA" id="ARBA00022741"/>
    </source>
</evidence>
<comment type="subcellular location">
    <subcellularLocation>
        <location evidence="1">Membrane</location>
        <topology evidence="1">Peripheral membrane protein</topology>
    </subcellularLocation>
</comment>
<dbReference type="PROSITE" id="PS51746">
    <property type="entry name" value="PPM_2"/>
    <property type="match status" value="1"/>
</dbReference>
<evidence type="ECO:0000259" key="13">
    <source>
        <dbReference type="PROSITE" id="PS50042"/>
    </source>
</evidence>
<dbReference type="InterPro" id="IPR011009">
    <property type="entry name" value="Kinase-like_dom_sf"/>
</dbReference>
<dbReference type="HOGENOM" id="CLU_004963_0_0_1"/>
<evidence type="ECO:0000256" key="3">
    <source>
        <dbReference type="ARBA" id="ARBA00022679"/>
    </source>
</evidence>
<dbReference type="VEuPathDB" id="FungiDB:PYU1_G001229"/>
<dbReference type="SMART" id="SM00332">
    <property type="entry name" value="PP2Cc"/>
    <property type="match status" value="1"/>
</dbReference>
<dbReference type="SUPFAM" id="SSF56112">
    <property type="entry name" value="Protein kinase-like (PK-like)"/>
    <property type="match status" value="1"/>
</dbReference>
<name>K3W8D8_GLOUD</name>